<reference evidence="1 2" key="1">
    <citation type="journal article" date="2013" name="Mar. Genomics">
        <title>Expression of sulfatases in Rhodopirellula baltica and the diversity of sulfatases in the genus Rhodopirellula.</title>
        <authorList>
            <person name="Wegner C.E."/>
            <person name="Richter-Heitmann T."/>
            <person name="Klindworth A."/>
            <person name="Klockow C."/>
            <person name="Richter M."/>
            <person name="Achstetter T."/>
            <person name="Glockner F.O."/>
            <person name="Harder J."/>
        </authorList>
    </citation>
    <scope>NUCLEOTIDE SEQUENCE [LARGE SCALE GENOMIC DNA]</scope>
    <source>
        <strain evidence="1 2">SH398</strain>
    </source>
</reference>
<dbReference type="PATRIC" id="fig|1263868.3.peg.2837"/>
<accession>M5SGA2</accession>
<evidence type="ECO:0000313" key="2">
    <source>
        <dbReference type="Proteomes" id="UP000011996"/>
    </source>
</evidence>
<dbReference type="AlphaFoldDB" id="M5SGA2"/>
<name>M5SGA2_9BACT</name>
<organism evidence="1 2">
    <name type="scientific">Rhodopirellula europaea SH398</name>
    <dbReference type="NCBI Taxonomy" id="1263868"/>
    <lineage>
        <taxon>Bacteria</taxon>
        <taxon>Pseudomonadati</taxon>
        <taxon>Planctomycetota</taxon>
        <taxon>Planctomycetia</taxon>
        <taxon>Pirellulales</taxon>
        <taxon>Pirellulaceae</taxon>
        <taxon>Rhodopirellula</taxon>
    </lineage>
</organism>
<dbReference type="EMBL" id="ANOF01000085">
    <property type="protein sequence ID" value="EMI26722.1"/>
    <property type="molecule type" value="Genomic_DNA"/>
</dbReference>
<gene>
    <name evidence="1" type="ORF">RESH_02615</name>
</gene>
<comment type="caution">
    <text evidence="1">The sequence shown here is derived from an EMBL/GenBank/DDBJ whole genome shotgun (WGS) entry which is preliminary data.</text>
</comment>
<dbReference type="Proteomes" id="UP000011996">
    <property type="component" value="Unassembled WGS sequence"/>
</dbReference>
<proteinExistence type="predicted"/>
<sequence length="124" mass="14610">MQVLGTVLIWARCANATKVDYCFDRSEPFRYFDEAFQEVKSEFVQPPEELRPDLAHVLFLNAIDGHPLIRPWRRLLRWSFGWYTTALLRVPDPENQTESEWMMVVNGEHAEFELLATRPLLLSE</sequence>
<protein>
    <submittedName>
        <fullName evidence="1">Uncharacterized protein</fullName>
    </submittedName>
</protein>
<evidence type="ECO:0000313" key="1">
    <source>
        <dbReference type="EMBL" id="EMI26722.1"/>
    </source>
</evidence>